<sequence length="642" mass="73493">MGNETSKHSPTEFESIPDLYKFLLEETFQINCQLCEEFLSRYNVGLIMSIHALANTLYERNVSVKELQEMHKSFGMVMKQHKKRVFQFTHKKCKGRYKKFPEDIIKNVQMKEHNMHKTASEISEFASDFGTEERKFNVFLYGKIEHIKNELKIQIENSMESLLPEVIYKRKVCSEALCIDGGDGKVMRYKVCPVEADFFPGNPYTVKPVKQDSLQFKESQYYVWIENGKLNLWKTPLKDLKKVHTFVVPTLELNGNVLVELEGTIEFSCTKEAKISTKEDGRGSQILLYAINQILQSKESKIFKTRVRVVIEMTTALLKMKPKKNIKMTSSDVENFNKLYQEVQFLEVNQSMYTQNEEEAESSTASSFNTTSTSKDSQNNRNNDNKNQNDSVCVPHVQSDTSEDLPRMGFEFLGNLSTKMVTSLATRAWDDIGRIVAVSASKTAGRVLQRMLIPVGIAWWSYNIWHFVKDYRESKITVRQLIRKIGRYVVTDIGTAGLACLISTLVAGPAGFLVGMGLAAVLSPLDYFLGDRIANFILPRSSEEEMARRTEQLRKKKKNLLRTAYKILNIEEHASNWEVERAYKDAALVNHPDKVHRAKDVGNKFDAIHKSYNLIKQERSLEDQECGAGNNTVRPIQAIKEG</sequence>
<dbReference type="PRINTS" id="PR00625">
    <property type="entry name" value="JDOMAIN"/>
</dbReference>
<dbReference type="Gene3D" id="1.10.287.110">
    <property type="entry name" value="DnaJ domain"/>
    <property type="match status" value="1"/>
</dbReference>
<dbReference type="SMART" id="SM00271">
    <property type="entry name" value="DnaJ"/>
    <property type="match status" value="1"/>
</dbReference>
<gene>
    <name evidence="3" type="ORF">MCOR_10675</name>
</gene>
<reference evidence="3 4" key="1">
    <citation type="submission" date="2020-06" db="EMBL/GenBank/DDBJ databases">
        <authorList>
            <person name="Li R."/>
            <person name="Bekaert M."/>
        </authorList>
    </citation>
    <scope>NUCLEOTIDE SEQUENCE [LARGE SCALE GENOMIC DNA]</scope>
    <source>
        <strain evidence="4">wild</strain>
    </source>
</reference>
<evidence type="ECO:0000259" key="2">
    <source>
        <dbReference type="PROSITE" id="PS50076"/>
    </source>
</evidence>
<protein>
    <recommendedName>
        <fullName evidence="2">J domain-containing protein</fullName>
    </recommendedName>
</protein>
<accession>A0A6J8ASN3</accession>
<dbReference type="Pfam" id="PF00226">
    <property type="entry name" value="DnaJ"/>
    <property type="match status" value="1"/>
</dbReference>
<evidence type="ECO:0000256" key="1">
    <source>
        <dbReference type="SAM" id="MobiDB-lite"/>
    </source>
</evidence>
<keyword evidence="4" id="KW-1185">Reference proteome</keyword>
<evidence type="ECO:0000313" key="3">
    <source>
        <dbReference type="EMBL" id="CAC5372630.1"/>
    </source>
</evidence>
<feature type="domain" description="J" evidence="2">
    <location>
        <begin position="563"/>
        <end position="620"/>
    </location>
</feature>
<dbReference type="PROSITE" id="PS50076">
    <property type="entry name" value="DNAJ_2"/>
    <property type="match status" value="1"/>
</dbReference>
<dbReference type="EMBL" id="CACVKT020001854">
    <property type="protein sequence ID" value="CAC5372630.1"/>
    <property type="molecule type" value="Genomic_DNA"/>
</dbReference>
<name>A0A6J8ASN3_MYTCO</name>
<dbReference type="CDD" id="cd06257">
    <property type="entry name" value="DnaJ"/>
    <property type="match status" value="1"/>
</dbReference>
<evidence type="ECO:0000313" key="4">
    <source>
        <dbReference type="Proteomes" id="UP000507470"/>
    </source>
</evidence>
<dbReference type="AlphaFoldDB" id="A0A6J8ASN3"/>
<proteinExistence type="predicted"/>
<feature type="compositionally biased region" description="Low complexity" evidence="1">
    <location>
        <begin position="362"/>
        <end position="391"/>
    </location>
</feature>
<feature type="region of interest" description="Disordered" evidence="1">
    <location>
        <begin position="354"/>
        <end position="401"/>
    </location>
</feature>
<organism evidence="3 4">
    <name type="scientific">Mytilus coruscus</name>
    <name type="common">Sea mussel</name>
    <dbReference type="NCBI Taxonomy" id="42192"/>
    <lineage>
        <taxon>Eukaryota</taxon>
        <taxon>Metazoa</taxon>
        <taxon>Spiralia</taxon>
        <taxon>Lophotrochozoa</taxon>
        <taxon>Mollusca</taxon>
        <taxon>Bivalvia</taxon>
        <taxon>Autobranchia</taxon>
        <taxon>Pteriomorphia</taxon>
        <taxon>Mytilida</taxon>
        <taxon>Mytiloidea</taxon>
        <taxon>Mytilidae</taxon>
        <taxon>Mytilinae</taxon>
        <taxon>Mytilus</taxon>
    </lineage>
</organism>
<dbReference type="SUPFAM" id="SSF46565">
    <property type="entry name" value="Chaperone J-domain"/>
    <property type="match status" value="1"/>
</dbReference>
<dbReference type="Proteomes" id="UP000507470">
    <property type="component" value="Unassembled WGS sequence"/>
</dbReference>
<dbReference type="InterPro" id="IPR001623">
    <property type="entry name" value="DnaJ_domain"/>
</dbReference>
<dbReference type="InterPro" id="IPR036869">
    <property type="entry name" value="J_dom_sf"/>
</dbReference>